<organism evidence="16 17">
    <name type="scientific">Candida albicans</name>
    <name type="common">Yeast</name>
    <dbReference type="NCBI Taxonomy" id="5476"/>
    <lineage>
        <taxon>Eukaryota</taxon>
        <taxon>Fungi</taxon>
        <taxon>Dikarya</taxon>
        <taxon>Ascomycota</taxon>
        <taxon>Saccharomycotina</taxon>
        <taxon>Pichiomycetes</taxon>
        <taxon>Debaryomycetaceae</taxon>
        <taxon>Candida/Lodderomyces clade</taxon>
        <taxon>Candida</taxon>
    </lineage>
</organism>
<keyword evidence="9" id="KW-0342">GTP-binding</keyword>
<evidence type="ECO:0000256" key="11">
    <source>
        <dbReference type="ARBA" id="ARBA00030210"/>
    </source>
</evidence>
<evidence type="ECO:0000313" key="17">
    <source>
        <dbReference type="Proteomes" id="UP000536275"/>
    </source>
</evidence>
<dbReference type="AlphaFoldDB" id="A0A8H6F225"/>
<dbReference type="Pfam" id="PF22594">
    <property type="entry name" value="GTP-eEF1A_C"/>
    <property type="match status" value="1"/>
</dbReference>
<dbReference type="GO" id="GO:0003924">
    <property type="term" value="F:GTPase activity"/>
    <property type="evidence" value="ECO:0007669"/>
    <property type="project" value="InterPro"/>
</dbReference>
<evidence type="ECO:0000256" key="4">
    <source>
        <dbReference type="ARBA" id="ARBA00022490"/>
    </source>
</evidence>
<feature type="compositionally biased region" description="Low complexity" evidence="14">
    <location>
        <begin position="134"/>
        <end position="154"/>
    </location>
</feature>
<dbReference type="Gene3D" id="2.40.30.10">
    <property type="entry name" value="Translation factors"/>
    <property type="match status" value="2"/>
</dbReference>
<evidence type="ECO:0000256" key="3">
    <source>
        <dbReference type="ARBA" id="ARBA00015765"/>
    </source>
</evidence>
<comment type="similarity">
    <text evidence="2">Belongs to the TRAFAC class translation factor GTPase superfamily. Classic translation factor GTPase family. EF-Tu/EF-1A subfamily.</text>
</comment>
<evidence type="ECO:0000256" key="6">
    <source>
        <dbReference type="ARBA" id="ARBA00022737"/>
    </source>
</evidence>
<comment type="subcellular location">
    <subcellularLocation>
        <location evidence="1">Cytoplasm</location>
    </subcellularLocation>
</comment>
<evidence type="ECO:0000256" key="2">
    <source>
        <dbReference type="ARBA" id="ARBA00007249"/>
    </source>
</evidence>
<dbReference type="EMBL" id="JABWAD010000060">
    <property type="protein sequence ID" value="KAF6063915.1"/>
    <property type="molecule type" value="Genomic_DNA"/>
</dbReference>
<feature type="compositionally biased region" description="Low complexity" evidence="14">
    <location>
        <begin position="37"/>
        <end position="107"/>
    </location>
</feature>
<keyword evidence="6" id="KW-0677">Repeat</keyword>
<dbReference type="InterPro" id="IPR003285">
    <property type="entry name" value="Sup35"/>
</dbReference>
<dbReference type="InterPro" id="IPR050100">
    <property type="entry name" value="TRAFAC_GTPase_members"/>
</dbReference>
<dbReference type="PROSITE" id="PS51722">
    <property type="entry name" value="G_TR_2"/>
    <property type="match status" value="1"/>
</dbReference>
<keyword evidence="8" id="KW-0648">Protein biosynthesis</keyword>
<dbReference type="SUPFAM" id="SSF52540">
    <property type="entry name" value="P-loop containing nucleoside triphosphate hydrolases"/>
    <property type="match status" value="1"/>
</dbReference>
<dbReference type="GO" id="GO:0003746">
    <property type="term" value="F:translation elongation factor activity"/>
    <property type="evidence" value="ECO:0007669"/>
    <property type="project" value="UniProtKB-KW"/>
</dbReference>
<dbReference type="GO" id="GO:0005525">
    <property type="term" value="F:GTP binding"/>
    <property type="evidence" value="ECO:0007669"/>
    <property type="project" value="UniProtKB-KW"/>
</dbReference>
<dbReference type="Gene3D" id="3.40.50.300">
    <property type="entry name" value="P-loop containing nucleotide triphosphate hydrolases"/>
    <property type="match status" value="1"/>
</dbReference>
<comment type="caution">
    <text evidence="16">The sequence shown here is derived from an EMBL/GenBank/DDBJ whole genome shotgun (WGS) entry which is preliminary data.</text>
</comment>
<dbReference type="Pfam" id="PF00009">
    <property type="entry name" value="GTP_EFTU"/>
    <property type="match status" value="1"/>
</dbReference>
<dbReference type="GO" id="GO:0000288">
    <property type="term" value="P:nuclear-transcribed mRNA catabolic process, deadenylation-dependent decay"/>
    <property type="evidence" value="ECO:0007669"/>
    <property type="project" value="InterPro"/>
</dbReference>
<accession>A0A8H6F225</accession>
<dbReference type="PRINTS" id="PR01343">
    <property type="entry name" value="YEASTERF"/>
</dbReference>
<reference evidence="16 17" key="1">
    <citation type="submission" date="2020-03" db="EMBL/GenBank/DDBJ databases">
        <title>FDA dAtabase for Regulatory Grade micrObial Sequences (FDA-ARGOS): Supporting development and validation of Infectious Disease Dx tests.</title>
        <authorList>
            <person name="Campos J."/>
            <person name="Goldberg B."/>
            <person name="Tallon L."/>
            <person name="Sadzewicz L."/>
            <person name="Vavikolanu K."/>
            <person name="Mehta A."/>
            <person name="Aluvathingal J."/>
            <person name="Nadendla S."/>
            <person name="Nandy P."/>
            <person name="Geyer C."/>
            <person name="Yan Y."/>
            <person name="Sichtig H."/>
        </authorList>
    </citation>
    <scope>NUCLEOTIDE SEQUENCE [LARGE SCALE GENOMIC DNA]</scope>
    <source>
        <strain evidence="16 17">FDAARGOS_656</strain>
    </source>
</reference>
<dbReference type="InterPro" id="IPR009000">
    <property type="entry name" value="Transl_B-barrel_sf"/>
</dbReference>
<dbReference type="CDD" id="cd03704">
    <property type="entry name" value="eRF3_C_III"/>
    <property type="match status" value="1"/>
</dbReference>
<dbReference type="InterPro" id="IPR054696">
    <property type="entry name" value="GTP-eEF1A_C"/>
</dbReference>
<dbReference type="CDD" id="cd04089">
    <property type="entry name" value="eRF3_II"/>
    <property type="match status" value="1"/>
</dbReference>
<gene>
    <name evidence="16" type="ORF">FOB64_005509</name>
</gene>
<feature type="region of interest" description="Disordered" evidence="14">
    <location>
        <begin position="124"/>
        <end position="212"/>
    </location>
</feature>
<evidence type="ECO:0000256" key="9">
    <source>
        <dbReference type="ARBA" id="ARBA00023134"/>
    </source>
</evidence>
<dbReference type="InterPro" id="IPR000795">
    <property type="entry name" value="T_Tr_GTP-bd_dom"/>
</dbReference>
<feature type="compositionally biased region" description="Polar residues" evidence="14">
    <location>
        <begin position="24"/>
        <end position="35"/>
    </location>
</feature>
<dbReference type="PROSITE" id="PS00301">
    <property type="entry name" value="G_TR_1"/>
    <property type="match status" value="1"/>
</dbReference>
<dbReference type="FunFam" id="2.40.30.10:FF:000061">
    <property type="entry name" value="Translation release factor eRF3, putative"/>
    <property type="match status" value="1"/>
</dbReference>
<dbReference type="SUPFAM" id="SSF50447">
    <property type="entry name" value="Translation proteins"/>
    <property type="match status" value="1"/>
</dbReference>
<sequence length="636" mass="70641">MANASLNGDQSKQQQQQQQQQQQNYYNPNAAQSFVPQGGYQQFQQFQPQQQQQQYGGYNQYNQYQGGGYQQNYNNRGGYQGYNQNQQYGGYQQYNSQPQQQQQQQSQAVKKTLKLAGSSGIKLANATKKVDTTSKPQSKESSPAPAPAPAAFASQEEKKEEKEAAAATPETKKETSAPAETKKEATPTPAAKKESTPTPAAATKKECSCKEQEDEIDEEVVKDMFGGKDHVSIIFMGHVDAGKSTMGGNILYLTGSVDKRTVEKYEREAKDAGRQGWYLSWVMDTNKEERNDGKTIEVGKAYFETDKRRYTILDAPGHKMYVSEMIGGASQADVGILVISARKGEYETGFEKGGQTREHALLAKTQGVNKIIVVVNKMDDSTVGWSKERYQECTTKLGAFLKGIGYAKDDIIYMPVSGYTGAGLKDRVDPKDCPWYDGPSLLEYLDNMDTMNRKINGPFMMPVSGKMKDLGTIVEGKIESGHVKKGTNLIMMPNKTPIEVLTIFNETEQECDTAFSGEQVRLKIKGIEEEDLQPGYVLTSPKNPVKTVTRFEAQIAIVELKSILSNGFSCVMHLHTAIEEVKFIELKHKLEKGTNRKSKKPPAFAKKGMKIIAILEVGELVCAETYKDYPQLGSLL</sequence>
<evidence type="ECO:0000313" key="16">
    <source>
        <dbReference type="EMBL" id="KAF6063915.1"/>
    </source>
</evidence>
<feature type="region of interest" description="Disordered" evidence="14">
    <location>
        <begin position="1"/>
        <end position="111"/>
    </location>
</feature>
<feature type="compositionally biased region" description="Polar residues" evidence="14">
    <location>
        <begin position="1"/>
        <end position="12"/>
    </location>
</feature>
<keyword evidence="5" id="KW-0597">Phosphoprotein</keyword>
<evidence type="ECO:0000259" key="15">
    <source>
        <dbReference type="PROSITE" id="PS51722"/>
    </source>
</evidence>
<evidence type="ECO:0000256" key="10">
    <source>
        <dbReference type="ARBA" id="ARBA00029585"/>
    </source>
</evidence>
<dbReference type="InterPro" id="IPR009001">
    <property type="entry name" value="Transl_elong_EF1A/Init_IF2_C"/>
</dbReference>
<dbReference type="InterPro" id="IPR004161">
    <property type="entry name" value="EFTu-like_2"/>
</dbReference>
<evidence type="ECO:0000256" key="7">
    <source>
        <dbReference type="ARBA" id="ARBA00022741"/>
    </source>
</evidence>
<keyword evidence="16" id="KW-0251">Elongation factor</keyword>
<proteinExistence type="inferred from homology"/>
<evidence type="ECO:0000256" key="13">
    <source>
        <dbReference type="ARBA" id="ARBA00031881"/>
    </source>
</evidence>
<dbReference type="SUPFAM" id="SSF50465">
    <property type="entry name" value="EF-Tu/eEF-1alpha/eIF2-gamma C-terminal domain"/>
    <property type="match status" value="1"/>
</dbReference>
<dbReference type="GO" id="GO:0005737">
    <property type="term" value="C:cytoplasm"/>
    <property type="evidence" value="ECO:0007669"/>
    <property type="project" value="UniProtKB-SubCell"/>
</dbReference>
<name>A0A8H6F225_CANAX</name>
<feature type="compositionally biased region" description="Low complexity" evidence="14">
    <location>
        <begin position="13"/>
        <end position="23"/>
    </location>
</feature>
<keyword evidence="7" id="KW-0547">Nucleotide-binding</keyword>
<evidence type="ECO:0000256" key="1">
    <source>
        <dbReference type="ARBA" id="ARBA00004496"/>
    </source>
</evidence>
<protein>
    <recommendedName>
        <fullName evidence="3">Eukaryotic peptide chain release factor GTP-binding subunit</fullName>
    </recommendedName>
    <alternativeName>
        <fullName evidence="13">ERF-3</fullName>
    </alternativeName>
    <alternativeName>
        <fullName evidence="12">ERF2</fullName>
    </alternativeName>
    <alternativeName>
        <fullName evidence="10">Polypeptide release factor 3</fullName>
    </alternativeName>
    <alternativeName>
        <fullName evidence="11">Translation release factor 3</fullName>
    </alternativeName>
</protein>
<dbReference type="GO" id="GO:0003747">
    <property type="term" value="F:translation release factor activity"/>
    <property type="evidence" value="ECO:0007669"/>
    <property type="project" value="InterPro"/>
</dbReference>
<evidence type="ECO:0000256" key="12">
    <source>
        <dbReference type="ARBA" id="ARBA00030845"/>
    </source>
</evidence>
<dbReference type="PRINTS" id="PR00315">
    <property type="entry name" value="ELONGATNFCT"/>
</dbReference>
<feature type="domain" description="Tr-type G" evidence="15">
    <location>
        <begin position="228"/>
        <end position="453"/>
    </location>
</feature>
<dbReference type="InterPro" id="IPR027417">
    <property type="entry name" value="P-loop_NTPase"/>
</dbReference>
<feature type="compositionally biased region" description="Basic and acidic residues" evidence="14">
    <location>
        <begin position="155"/>
        <end position="195"/>
    </location>
</feature>
<evidence type="ECO:0000256" key="8">
    <source>
        <dbReference type="ARBA" id="ARBA00022917"/>
    </source>
</evidence>
<dbReference type="PANTHER" id="PTHR23115">
    <property type="entry name" value="TRANSLATION FACTOR"/>
    <property type="match status" value="1"/>
</dbReference>
<dbReference type="Pfam" id="PF03144">
    <property type="entry name" value="GTP_EFTU_D2"/>
    <property type="match status" value="1"/>
</dbReference>
<dbReference type="CDD" id="cd01883">
    <property type="entry name" value="EF1_alpha"/>
    <property type="match status" value="1"/>
</dbReference>
<dbReference type="InterPro" id="IPR031157">
    <property type="entry name" value="G_TR_CS"/>
</dbReference>
<evidence type="ECO:0000256" key="14">
    <source>
        <dbReference type="SAM" id="MobiDB-lite"/>
    </source>
</evidence>
<dbReference type="Proteomes" id="UP000536275">
    <property type="component" value="Unassembled WGS sequence"/>
</dbReference>
<keyword evidence="4" id="KW-0963">Cytoplasm</keyword>
<evidence type="ECO:0000256" key="5">
    <source>
        <dbReference type="ARBA" id="ARBA00022553"/>
    </source>
</evidence>
<dbReference type="FunFam" id="3.40.50.300:FF:000503">
    <property type="entry name" value="Peptide chain release factor subunit 3"/>
    <property type="match status" value="1"/>
</dbReference>